<evidence type="ECO:0000256" key="1">
    <source>
        <dbReference type="SAM" id="MobiDB-lite"/>
    </source>
</evidence>
<evidence type="ECO:0000313" key="2">
    <source>
        <dbReference type="EMBL" id="GMF37985.1"/>
    </source>
</evidence>
<comment type="caution">
    <text evidence="2">The sequence shown here is derived from an EMBL/GenBank/DDBJ whole genome shotgun (WGS) entry which is preliminary data.</text>
</comment>
<keyword evidence="3" id="KW-1185">Reference proteome</keyword>
<dbReference type="EMBL" id="BSXT01001056">
    <property type="protein sequence ID" value="GMF37985.1"/>
    <property type="molecule type" value="Genomic_DNA"/>
</dbReference>
<dbReference type="Proteomes" id="UP001165121">
    <property type="component" value="Unassembled WGS sequence"/>
</dbReference>
<organism evidence="2 3">
    <name type="scientific">Phytophthora fragariaefolia</name>
    <dbReference type="NCBI Taxonomy" id="1490495"/>
    <lineage>
        <taxon>Eukaryota</taxon>
        <taxon>Sar</taxon>
        <taxon>Stramenopiles</taxon>
        <taxon>Oomycota</taxon>
        <taxon>Peronosporomycetes</taxon>
        <taxon>Peronosporales</taxon>
        <taxon>Peronosporaceae</taxon>
        <taxon>Phytophthora</taxon>
    </lineage>
</organism>
<feature type="compositionally biased region" description="Gly residues" evidence="1">
    <location>
        <begin position="63"/>
        <end position="74"/>
    </location>
</feature>
<name>A0A9W6XG30_9STRA</name>
<protein>
    <submittedName>
        <fullName evidence="2">Unnamed protein product</fullName>
    </submittedName>
</protein>
<proteinExistence type="predicted"/>
<gene>
    <name evidence="2" type="ORF">Pfra01_001080400</name>
</gene>
<dbReference type="AlphaFoldDB" id="A0A9W6XG30"/>
<accession>A0A9W6XG30</accession>
<sequence length="131" mass="12697">MMGVPHAASTTAVLRSMAAVEVEDAPNALVLGLTTPFSSPATTQASVASLATTPDPVDSAAVGGSGFGSDGDVGFGTSPSGQPPPGAIPPACVVAAPHSRPAVAPHARPVVTATLSTMPGIFPLSCSISHS</sequence>
<reference evidence="2" key="1">
    <citation type="submission" date="2023-04" db="EMBL/GenBank/DDBJ databases">
        <title>Phytophthora fragariaefolia NBRC 109709.</title>
        <authorList>
            <person name="Ichikawa N."/>
            <person name="Sato H."/>
            <person name="Tonouchi N."/>
        </authorList>
    </citation>
    <scope>NUCLEOTIDE SEQUENCE</scope>
    <source>
        <strain evidence="2">NBRC 109709</strain>
    </source>
</reference>
<evidence type="ECO:0000313" key="3">
    <source>
        <dbReference type="Proteomes" id="UP001165121"/>
    </source>
</evidence>
<feature type="region of interest" description="Disordered" evidence="1">
    <location>
        <begin position="48"/>
        <end position="90"/>
    </location>
</feature>